<proteinExistence type="predicted"/>
<dbReference type="PROSITE" id="PS51371">
    <property type="entry name" value="CBS"/>
    <property type="match status" value="2"/>
</dbReference>
<dbReference type="EMBL" id="LR215010">
    <property type="protein sequence ID" value="VEU69002.1"/>
    <property type="molecule type" value="Genomic_DNA"/>
</dbReference>
<dbReference type="InterPro" id="IPR002550">
    <property type="entry name" value="CNNM"/>
</dbReference>
<evidence type="ECO:0000259" key="6">
    <source>
        <dbReference type="PROSITE" id="PS51371"/>
    </source>
</evidence>
<dbReference type="InterPro" id="IPR046342">
    <property type="entry name" value="CBS_dom_sf"/>
</dbReference>
<evidence type="ECO:0000313" key="9">
    <source>
        <dbReference type="Proteomes" id="UP000290495"/>
    </source>
</evidence>
<accession>A0A449ARM3</accession>
<dbReference type="Pfam" id="PF01595">
    <property type="entry name" value="CNNM"/>
    <property type="match status" value="1"/>
</dbReference>
<name>A0A449ARM3_9BACT</name>
<feature type="transmembrane region" description="Helical" evidence="5">
    <location>
        <begin position="149"/>
        <end position="171"/>
    </location>
</feature>
<dbReference type="SUPFAM" id="SSF54631">
    <property type="entry name" value="CBS-domain pair"/>
    <property type="match status" value="1"/>
</dbReference>
<keyword evidence="4 5" id="KW-1133">Transmembrane helix</keyword>
<protein>
    <submittedName>
        <fullName evidence="8">Mg2+ and Co2+ transporter CorB</fullName>
    </submittedName>
</protein>
<organism evidence="8 9">
    <name type="scientific">Mycoplasmopsis canis</name>
    <dbReference type="NCBI Taxonomy" id="29555"/>
    <lineage>
        <taxon>Bacteria</taxon>
        <taxon>Bacillati</taxon>
        <taxon>Mycoplasmatota</taxon>
        <taxon>Mycoplasmoidales</taxon>
        <taxon>Metamycoplasmataceae</taxon>
        <taxon>Mycoplasmopsis</taxon>
    </lineage>
</organism>
<evidence type="ECO:0000256" key="1">
    <source>
        <dbReference type="ARBA" id="ARBA00022737"/>
    </source>
</evidence>
<keyword evidence="1" id="KW-0677">Repeat</keyword>
<evidence type="ECO:0000256" key="2">
    <source>
        <dbReference type="ARBA" id="ARBA00023122"/>
    </source>
</evidence>
<dbReference type="AlphaFoldDB" id="A0A449ARM3"/>
<evidence type="ECO:0000256" key="5">
    <source>
        <dbReference type="SAM" id="Phobius"/>
    </source>
</evidence>
<dbReference type="RefSeq" id="WP_004794771.1">
    <property type="nucleotide sequence ID" value="NZ_LR215010.1"/>
</dbReference>
<keyword evidence="4 5" id="KW-0472">Membrane</keyword>
<feature type="domain" description="CBS" evidence="6">
    <location>
        <begin position="279"/>
        <end position="340"/>
    </location>
</feature>
<gene>
    <name evidence="8" type="primary">yfjD</name>
    <name evidence="8" type="ORF">NCTC10146_00465</name>
</gene>
<reference evidence="8 9" key="1">
    <citation type="submission" date="2019-01" db="EMBL/GenBank/DDBJ databases">
        <authorList>
            <consortium name="Pathogen Informatics"/>
        </authorList>
    </citation>
    <scope>NUCLEOTIDE SEQUENCE [LARGE SCALE GENOMIC DNA]</scope>
    <source>
        <strain evidence="8 9">NCTC10146</strain>
    </source>
</reference>
<dbReference type="PANTHER" id="PTHR22777">
    <property type="entry name" value="HEMOLYSIN-RELATED"/>
    <property type="match status" value="1"/>
</dbReference>
<dbReference type="Gene3D" id="3.10.580.10">
    <property type="entry name" value="CBS-domain"/>
    <property type="match status" value="1"/>
</dbReference>
<dbReference type="Proteomes" id="UP000290495">
    <property type="component" value="Chromosome"/>
</dbReference>
<evidence type="ECO:0000259" key="7">
    <source>
        <dbReference type="PROSITE" id="PS51846"/>
    </source>
</evidence>
<sequence length="432" mass="49450">MDTYHYQYNSISNSSQIAHSGSPISIELMIGIIAALIILFLLSSIYSGCETAYSSFSSVKIHEMKENNEKGAKLIEKHHKRYNRILTTILIGNNLVNVASATITSFLLAKLLGEGQISVIVSTLVVTPLLVIFGEITPKLIAKQYPKKYLQFFSWYIDVNYWIFWILTWPITKISKKVYVTNSEEDLKTIINLAQEEGVLQAGESILAQKALDLDSTKVSSHYVRLKDVTSIKFKANIKEALEIFKETNYSRLPVERDGQLIGILLLKDIFHLQRGKIMNYMKLVPTVSSNSILSSALEKMRAARAQMAFVTENNSTSDIIGIITIEDIIEEIVGEIYDEYDDDEKIYEISLEKARIEENVRMRELFKQLEIDDELIEEDEKEMLLYEWLKTKIDKQKLYKNSRYVLEEEVAFKVIEGQSKGNDPIIEVSKL</sequence>
<evidence type="ECO:0000256" key="4">
    <source>
        <dbReference type="PROSITE-ProRule" id="PRU01193"/>
    </source>
</evidence>
<dbReference type="Pfam" id="PF00571">
    <property type="entry name" value="CBS"/>
    <property type="match status" value="2"/>
</dbReference>
<evidence type="ECO:0000256" key="3">
    <source>
        <dbReference type="PROSITE-ProRule" id="PRU00703"/>
    </source>
</evidence>
<feature type="transmembrane region" description="Helical" evidence="5">
    <location>
        <begin position="85"/>
        <end position="109"/>
    </location>
</feature>
<feature type="transmembrane region" description="Helical" evidence="5">
    <location>
        <begin position="24"/>
        <end position="46"/>
    </location>
</feature>
<dbReference type="PROSITE" id="PS51846">
    <property type="entry name" value="CNNM"/>
    <property type="match status" value="1"/>
</dbReference>
<keyword evidence="2 3" id="KW-0129">CBS domain</keyword>
<feature type="domain" description="CBS" evidence="6">
    <location>
        <begin position="223"/>
        <end position="277"/>
    </location>
</feature>
<dbReference type="InterPro" id="IPR000644">
    <property type="entry name" value="CBS_dom"/>
</dbReference>
<feature type="transmembrane region" description="Helical" evidence="5">
    <location>
        <begin position="115"/>
        <end position="137"/>
    </location>
</feature>
<keyword evidence="4 5" id="KW-0812">Transmembrane</keyword>
<dbReference type="PANTHER" id="PTHR22777:SF17">
    <property type="entry name" value="UPF0053 PROTEIN SLL0260"/>
    <property type="match status" value="1"/>
</dbReference>
<feature type="domain" description="CNNM transmembrane" evidence="7">
    <location>
        <begin position="25"/>
        <end position="204"/>
    </location>
</feature>
<evidence type="ECO:0000313" key="8">
    <source>
        <dbReference type="EMBL" id="VEU69002.1"/>
    </source>
</evidence>
<dbReference type="SMART" id="SM00116">
    <property type="entry name" value="CBS"/>
    <property type="match status" value="2"/>
</dbReference>
<dbReference type="GO" id="GO:0005886">
    <property type="term" value="C:plasma membrane"/>
    <property type="evidence" value="ECO:0007669"/>
    <property type="project" value="TreeGrafter"/>
</dbReference>